<evidence type="ECO:0000313" key="2">
    <source>
        <dbReference type="Proteomes" id="UP000018417"/>
    </source>
</evidence>
<reference evidence="1 2" key="1">
    <citation type="submission" date="2013-02" db="EMBL/GenBank/DDBJ databases">
        <title>The Genome Sequence of Acinetobacter beijerinckii ANC 3835.</title>
        <authorList>
            <consortium name="The Broad Institute Genome Sequencing Platform"/>
            <consortium name="The Broad Institute Genome Sequencing Center for Infectious Disease"/>
            <person name="Cerqueira G."/>
            <person name="Feldgarden M."/>
            <person name="Courvalin P."/>
            <person name="Perichon B."/>
            <person name="Grillot-Courvalin C."/>
            <person name="Clermont D."/>
            <person name="Rocha E."/>
            <person name="Yoon E.-J."/>
            <person name="Nemec A."/>
            <person name="Walker B."/>
            <person name="Young S.K."/>
            <person name="Zeng Q."/>
            <person name="Gargeya S."/>
            <person name="Fitzgerald M."/>
            <person name="Haas B."/>
            <person name="Abouelleil A."/>
            <person name="Alvarado L."/>
            <person name="Arachchi H.M."/>
            <person name="Berlin A.M."/>
            <person name="Chapman S.B."/>
            <person name="Dewar J."/>
            <person name="Goldberg J."/>
            <person name="Griggs A."/>
            <person name="Gujja S."/>
            <person name="Hansen M."/>
            <person name="Howarth C."/>
            <person name="Imamovic A."/>
            <person name="Larimer J."/>
            <person name="McCowan C."/>
            <person name="Murphy C."/>
            <person name="Neiman D."/>
            <person name="Pearson M."/>
            <person name="Priest M."/>
            <person name="Roberts A."/>
            <person name="Saif S."/>
            <person name="Shea T."/>
            <person name="Sisk P."/>
            <person name="Sykes S."/>
            <person name="Wortman J."/>
            <person name="Nusbaum C."/>
            <person name="Birren B."/>
        </authorList>
    </citation>
    <scope>NUCLEOTIDE SEQUENCE [LARGE SCALE GENOMIC DNA]</scope>
    <source>
        <strain evidence="1 2">ANC 3835</strain>
    </source>
</reference>
<comment type="caution">
    <text evidence="1">The sequence shown here is derived from an EMBL/GenBank/DDBJ whole genome shotgun (WGS) entry which is preliminary data.</text>
</comment>
<dbReference type="EMBL" id="APQK01000015">
    <property type="protein sequence ID" value="ENW03062.1"/>
    <property type="molecule type" value="Genomic_DNA"/>
</dbReference>
<name>N9DYV5_9GAMM</name>
<dbReference type="PATRIC" id="fig|1217649.3.peg.2728"/>
<protein>
    <submittedName>
        <fullName evidence="1">Uncharacterized protein</fullName>
    </submittedName>
</protein>
<evidence type="ECO:0000313" key="1">
    <source>
        <dbReference type="EMBL" id="ENW03062.1"/>
    </source>
</evidence>
<dbReference type="RefSeq" id="WP_005055736.1">
    <property type="nucleotide sequence ID" value="NZ_KB849761.1"/>
</dbReference>
<gene>
    <name evidence="1" type="ORF">F934_02802</name>
</gene>
<dbReference type="InterPro" id="IPR056918">
    <property type="entry name" value="8xMP"/>
</dbReference>
<sequence>MNSQLMNSTPLNFSENQESKFFLEKEKRLKKIYAITVKTRNFEIAQLIQRNNFFMIFQGVLLACVISSKDTVPFVQFVICFAGFYIAYCQTKVAAGAKFWQEYWESEVYKAEEQLQDLYKNTSIIEQKNLNNNLDLLNFIPLFTKSKDQVYSQVSERLLKTSSSTLINSPFHITLPPLKLNRFMQLISGETLKPNVFSTNKLILEKPSVSKIPIHVGQCLIITWGALMLSCLGIYNQFMEWKPINDIMIRGFPTHKEAIKQEIYFSHDKDKTAPLYLANNHERNKKNEIAGSIIPLKIDFNGLDNLSQSNEVFLNIHIDKNGNATTSYKTTTSELETKK</sequence>
<dbReference type="Pfam" id="PF24838">
    <property type="entry name" value="8xMP"/>
    <property type="match status" value="1"/>
</dbReference>
<organism evidence="1 2">
    <name type="scientific">Acinetobacter beijerinckii ANC 3835</name>
    <dbReference type="NCBI Taxonomy" id="1217649"/>
    <lineage>
        <taxon>Bacteria</taxon>
        <taxon>Pseudomonadati</taxon>
        <taxon>Pseudomonadota</taxon>
        <taxon>Gammaproteobacteria</taxon>
        <taxon>Moraxellales</taxon>
        <taxon>Moraxellaceae</taxon>
        <taxon>Acinetobacter</taxon>
    </lineage>
</organism>
<dbReference type="AlphaFoldDB" id="N9DYV5"/>
<proteinExistence type="predicted"/>
<dbReference type="Proteomes" id="UP000018417">
    <property type="component" value="Unassembled WGS sequence"/>
</dbReference>
<accession>N9DYV5</accession>
<dbReference type="OrthoDB" id="9153185at2"/>
<dbReference type="HOGENOM" id="CLU_865033_0_0_6"/>